<accession>A0ABV6J8S5</accession>
<dbReference type="RefSeq" id="WP_204819365.1">
    <property type="nucleotide sequence ID" value="NZ_JANHOF010000003.1"/>
</dbReference>
<proteinExistence type="predicted"/>
<sequence length="198" mass="22836">MNESIMQIIERLKSRRPLQQLAPERIWDEALDAEIAAISLANPDAPEGIALKAGLHLWNDSLDRSHSYAQLIEDNPTGGYWHGLMHRMERDYSNAKYWFYQAGAHPVMDSLQKRASEWLLHEIDFKQLPEGEIRDMLYEVTKQPRWNPAAFTDSIALQGRGLGCEALRQVLEELQHIELLELIAYTLRAAEESERVSR</sequence>
<name>A0ABV6J8S5_9BACL</name>
<evidence type="ECO:0000313" key="1">
    <source>
        <dbReference type="EMBL" id="MFC0392256.1"/>
    </source>
</evidence>
<dbReference type="Proteomes" id="UP001589818">
    <property type="component" value="Unassembled WGS sequence"/>
</dbReference>
<gene>
    <name evidence="1" type="ORF">ACFFJ8_12865</name>
</gene>
<organism evidence="1 2">
    <name type="scientific">Paenibacillus mendelii</name>
    <dbReference type="NCBI Taxonomy" id="206163"/>
    <lineage>
        <taxon>Bacteria</taxon>
        <taxon>Bacillati</taxon>
        <taxon>Bacillota</taxon>
        <taxon>Bacilli</taxon>
        <taxon>Bacillales</taxon>
        <taxon>Paenibacillaceae</taxon>
        <taxon>Paenibacillus</taxon>
    </lineage>
</organism>
<reference evidence="1 2" key="1">
    <citation type="submission" date="2024-09" db="EMBL/GenBank/DDBJ databases">
        <authorList>
            <person name="Sun Q."/>
            <person name="Mori K."/>
        </authorList>
    </citation>
    <scope>NUCLEOTIDE SEQUENCE [LARGE SCALE GENOMIC DNA]</scope>
    <source>
        <strain evidence="1 2">CCM 4839</strain>
    </source>
</reference>
<protein>
    <submittedName>
        <fullName evidence="1">Uncharacterized protein</fullName>
    </submittedName>
</protein>
<dbReference type="EMBL" id="JBHLVF010000017">
    <property type="protein sequence ID" value="MFC0392256.1"/>
    <property type="molecule type" value="Genomic_DNA"/>
</dbReference>
<keyword evidence="2" id="KW-1185">Reference proteome</keyword>
<evidence type="ECO:0000313" key="2">
    <source>
        <dbReference type="Proteomes" id="UP001589818"/>
    </source>
</evidence>
<comment type="caution">
    <text evidence="1">The sequence shown here is derived from an EMBL/GenBank/DDBJ whole genome shotgun (WGS) entry which is preliminary data.</text>
</comment>